<sequence length="87" mass="9632">MVSAKYNWQKDGVPIAYGPPDTVNVDAGRISVNASSNGWLLLHIDPVRLEDAGTYLCVVDNSFGPPFQMSKKVRVLAEEEQGTYIYQ</sequence>
<dbReference type="EMBL" id="JH816946">
    <property type="protein sequence ID" value="EKC42388.1"/>
    <property type="molecule type" value="Genomic_DNA"/>
</dbReference>
<name>K1R9D7_MAGGI</name>
<dbReference type="InParanoid" id="K1R9D7"/>
<protein>
    <submittedName>
        <fullName evidence="1">Uncharacterized protein</fullName>
    </submittedName>
</protein>
<dbReference type="CDD" id="cd00096">
    <property type="entry name" value="Ig"/>
    <property type="match status" value="1"/>
</dbReference>
<dbReference type="PROSITE" id="PS50835">
    <property type="entry name" value="IG_LIKE"/>
    <property type="match status" value="1"/>
</dbReference>
<proteinExistence type="predicted"/>
<dbReference type="Gene3D" id="2.60.40.10">
    <property type="entry name" value="Immunoglobulins"/>
    <property type="match status" value="1"/>
</dbReference>
<dbReference type="AlphaFoldDB" id="K1R9D7"/>
<dbReference type="SUPFAM" id="SSF48726">
    <property type="entry name" value="Immunoglobulin"/>
    <property type="match status" value="1"/>
</dbReference>
<reference evidence="1" key="1">
    <citation type="journal article" date="2012" name="Nature">
        <title>The oyster genome reveals stress adaptation and complexity of shell formation.</title>
        <authorList>
            <person name="Zhang G."/>
            <person name="Fang X."/>
            <person name="Guo X."/>
            <person name="Li L."/>
            <person name="Luo R."/>
            <person name="Xu F."/>
            <person name="Yang P."/>
            <person name="Zhang L."/>
            <person name="Wang X."/>
            <person name="Qi H."/>
            <person name="Xiong Z."/>
            <person name="Que H."/>
            <person name="Xie Y."/>
            <person name="Holland P.W."/>
            <person name="Paps J."/>
            <person name="Zhu Y."/>
            <person name="Wu F."/>
            <person name="Chen Y."/>
            <person name="Wang J."/>
            <person name="Peng C."/>
            <person name="Meng J."/>
            <person name="Yang L."/>
            <person name="Liu J."/>
            <person name="Wen B."/>
            <person name="Zhang N."/>
            <person name="Huang Z."/>
            <person name="Zhu Q."/>
            <person name="Feng Y."/>
            <person name="Mount A."/>
            <person name="Hedgecock D."/>
            <person name="Xu Z."/>
            <person name="Liu Y."/>
            <person name="Domazet-Loso T."/>
            <person name="Du Y."/>
            <person name="Sun X."/>
            <person name="Zhang S."/>
            <person name="Liu B."/>
            <person name="Cheng P."/>
            <person name="Jiang X."/>
            <person name="Li J."/>
            <person name="Fan D."/>
            <person name="Wang W."/>
            <person name="Fu W."/>
            <person name="Wang T."/>
            <person name="Wang B."/>
            <person name="Zhang J."/>
            <person name="Peng Z."/>
            <person name="Li Y."/>
            <person name="Li N."/>
            <person name="Wang J."/>
            <person name="Chen M."/>
            <person name="He Y."/>
            <person name="Tan F."/>
            <person name="Song X."/>
            <person name="Zheng Q."/>
            <person name="Huang R."/>
            <person name="Yang H."/>
            <person name="Du X."/>
            <person name="Chen L."/>
            <person name="Yang M."/>
            <person name="Gaffney P.M."/>
            <person name="Wang S."/>
            <person name="Luo L."/>
            <person name="She Z."/>
            <person name="Ming Y."/>
            <person name="Huang W."/>
            <person name="Zhang S."/>
            <person name="Huang B."/>
            <person name="Zhang Y."/>
            <person name="Qu T."/>
            <person name="Ni P."/>
            <person name="Miao G."/>
            <person name="Wang J."/>
            <person name="Wang Q."/>
            <person name="Steinberg C.E."/>
            <person name="Wang H."/>
            <person name="Li N."/>
            <person name="Qian L."/>
            <person name="Zhang G."/>
            <person name="Li Y."/>
            <person name="Yang H."/>
            <person name="Liu X."/>
            <person name="Wang J."/>
            <person name="Yin Y."/>
            <person name="Wang J."/>
        </authorList>
    </citation>
    <scope>NUCLEOTIDE SEQUENCE [LARGE SCALE GENOMIC DNA]</scope>
    <source>
        <strain evidence="1">05x7-T-G4-1.051#20</strain>
    </source>
</reference>
<accession>K1R9D7</accession>
<evidence type="ECO:0000313" key="1">
    <source>
        <dbReference type="EMBL" id="EKC42388.1"/>
    </source>
</evidence>
<dbReference type="InterPro" id="IPR013783">
    <property type="entry name" value="Ig-like_fold"/>
</dbReference>
<dbReference type="HOGENOM" id="CLU_2485523_0_0_1"/>
<organism evidence="1">
    <name type="scientific">Magallana gigas</name>
    <name type="common">Pacific oyster</name>
    <name type="synonym">Crassostrea gigas</name>
    <dbReference type="NCBI Taxonomy" id="29159"/>
    <lineage>
        <taxon>Eukaryota</taxon>
        <taxon>Metazoa</taxon>
        <taxon>Spiralia</taxon>
        <taxon>Lophotrochozoa</taxon>
        <taxon>Mollusca</taxon>
        <taxon>Bivalvia</taxon>
        <taxon>Autobranchia</taxon>
        <taxon>Pteriomorphia</taxon>
        <taxon>Ostreida</taxon>
        <taxon>Ostreoidea</taxon>
        <taxon>Ostreidae</taxon>
        <taxon>Magallana</taxon>
    </lineage>
</organism>
<dbReference type="InterPro" id="IPR036179">
    <property type="entry name" value="Ig-like_dom_sf"/>
</dbReference>
<dbReference type="InterPro" id="IPR013106">
    <property type="entry name" value="Ig_V-set"/>
</dbReference>
<dbReference type="InterPro" id="IPR007110">
    <property type="entry name" value="Ig-like_dom"/>
</dbReference>
<gene>
    <name evidence="1" type="ORF">CGI_10017271</name>
</gene>
<dbReference type="Pfam" id="PF07686">
    <property type="entry name" value="V-set"/>
    <property type="match status" value="1"/>
</dbReference>